<keyword evidence="1" id="KW-0472">Membrane</keyword>
<name>A0A5C6BG64_9BACT</name>
<organism evidence="2 3">
    <name type="scientific">Allorhodopirellula heiligendammensis</name>
    <dbReference type="NCBI Taxonomy" id="2714739"/>
    <lineage>
        <taxon>Bacteria</taxon>
        <taxon>Pseudomonadati</taxon>
        <taxon>Planctomycetota</taxon>
        <taxon>Planctomycetia</taxon>
        <taxon>Pirellulales</taxon>
        <taxon>Pirellulaceae</taxon>
        <taxon>Allorhodopirellula</taxon>
    </lineage>
</organism>
<feature type="transmembrane region" description="Helical" evidence="1">
    <location>
        <begin position="21"/>
        <end position="42"/>
    </location>
</feature>
<dbReference type="AlphaFoldDB" id="A0A5C6BG64"/>
<dbReference type="EMBL" id="SJPU01000003">
    <property type="protein sequence ID" value="TWU10627.1"/>
    <property type="molecule type" value="Genomic_DNA"/>
</dbReference>
<evidence type="ECO:0000313" key="3">
    <source>
        <dbReference type="Proteomes" id="UP000319908"/>
    </source>
</evidence>
<evidence type="ECO:0000313" key="2">
    <source>
        <dbReference type="EMBL" id="TWU10627.1"/>
    </source>
</evidence>
<keyword evidence="1" id="KW-1133">Transmembrane helix</keyword>
<protein>
    <submittedName>
        <fullName evidence="2">Uncharacterized protein</fullName>
    </submittedName>
</protein>
<keyword evidence="3" id="KW-1185">Reference proteome</keyword>
<accession>A0A5C6BG64</accession>
<comment type="caution">
    <text evidence="2">The sequence shown here is derived from an EMBL/GenBank/DDBJ whole genome shotgun (WGS) entry which is preliminary data.</text>
</comment>
<proteinExistence type="predicted"/>
<keyword evidence="1" id="KW-0812">Transmembrane</keyword>
<sequence>MNPFYFLRPKQNGNVQIMISFRFLAGTAFIASYLGLRLFASSIVDQRVLWIVAPVLSSTFFAVIAAFGKQSYMRVLFAASFGAFAPLIMWSIEISLESEFASEFWQPTDLATLLLWTLAVGGTVAVWGGLVGGLVRFAIDGRVSITVRRYCLSIAIIVFAGLTFFAFERWNDPAFRYRQLGDENSLRPAIRRYIDNGDSLTHVRQTLGLGALGSHTKGQAWIDMQIQNKNRDGFDDEYPDGILPTDRFIAYSGFPRQFVIQFRDDHVVNLPEK</sequence>
<evidence type="ECO:0000256" key="1">
    <source>
        <dbReference type="SAM" id="Phobius"/>
    </source>
</evidence>
<gene>
    <name evidence="2" type="ORF">Poly21_45330</name>
</gene>
<feature type="transmembrane region" description="Helical" evidence="1">
    <location>
        <begin position="75"/>
        <end position="93"/>
    </location>
</feature>
<feature type="transmembrane region" description="Helical" evidence="1">
    <location>
        <begin position="113"/>
        <end position="138"/>
    </location>
</feature>
<reference evidence="2 3" key="1">
    <citation type="journal article" date="2020" name="Antonie Van Leeuwenhoek">
        <title>Rhodopirellula heiligendammensis sp. nov., Rhodopirellula pilleata sp. nov., and Rhodopirellula solitaria sp. nov. isolated from natural or artificial marine surfaces in Northern Germany and California, USA, and emended description of the genus Rhodopirellula.</title>
        <authorList>
            <person name="Kallscheuer N."/>
            <person name="Wiegand S."/>
            <person name="Jogler M."/>
            <person name="Boedeker C."/>
            <person name="Peeters S.H."/>
            <person name="Rast P."/>
            <person name="Heuer A."/>
            <person name="Jetten M.S.M."/>
            <person name="Rohde M."/>
            <person name="Jogler C."/>
        </authorList>
    </citation>
    <scope>NUCLEOTIDE SEQUENCE [LARGE SCALE GENOMIC DNA]</scope>
    <source>
        <strain evidence="2 3">Poly21</strain>
    </source>
</reference>
<feature type="transmembrane region" description="Helical" evidence="1">
    <location>
        <begin position="150"/>
        <end position="167"/>
    </location>
</feature>
<feature type="transmembrane region" description="Helical" evidence="1">
    <location>
        <begin position="48"/>
        <end position="68"/>
    </location>
</feature>
<dbReference type="Proteomes" id="UP000319908">
    <property type="component" value="Unassembled WGS sequence"/>
</dbReference>